<reference evidence="2" key="1">
    <citation type="submission" date="2021-05" db="EMBL/GenBank/DDBJ databases">
        <title>Complete genome sequence of the cellulolytic planctomycete Telmatocola sphagniphila SP2T and characterization of the first cellulase from planctomycetes.</title>
        <authorList>
            <person name="Rakitin A.L."/>
            <person name="Beletsky A.V."/>
            <person name="Naumoff D.G."/>
            <person name="Kulichevskaya I.S."/>
            <person name="Mardanov A.V."/>
            <person name="Ravin N.V."/>
            <person name="Dedysh S.N."/>
        </authorList>
    </citation>
    <scope>NUCLEOTIDE SEQUENCE</scope>
    <source>
        <strain evidence="2">SP2T</strain>
    </source>
</reference>
<protein>
    <submittedName>
        <fullName evidence="2">DUF1573 domain-containing protein</fullName>
    </submittedName>
</protein>
<keyword evidence="1" id="KW-0732">Signal</keyword>
<evidence type="ECO:0000313" key="2">
    <source>
        <dbReference type="EMBL" id="QVL33116.1"/>
    </source>
</evidence>
<evidence type="ECO:0000256" key="1">
    <source>
        <dbReference type="SAM" id="SignalP"/>
    </source>
</evidence>
<feature type="chain" id="PRO_5034904446" evidence="1">
    <location>
        <begin position="21"/>
        <end position="334"/>
    </location>
</feature>
<dbReference type="PANTHER" id="PTHR37833">
    <property type="entry name" value="LIPOPROTEIN-RELATED"/>
    <property type="match status" value="1"/>
</dbReference>
<dbReference type="PANTHER" id="PTHR37833:SF1">
    <property type="entry name" value="SIGNAL PEPTIDE PROTEIN"/>
    <property type="match status" value="1"/>
</dbReference>
<dbReference type="AlphaFoldDB" id="A0A8E6EZ66"/>
<keyword evidence="3" id="KW-1185">Reference proteome</keyword>
<proteinExistence type="predicted"/>
<feature type="signal peptide" evidence="1">
    <location>
        <begin position="1"/>
        <end position="20"/>
    </location>
</feature>
<dbReference type="Pfam" id="PF07610">
    <property type="entry name" value="DUF1573"/>
    <property type="match status" value="1"/>
</dbReference>
<accession>A0A8E6EZ66</accession>
<dbReference type="Gene3D" id="2.60.40.10">
    <property type="entry name" value="Immunoglobulins"/>
    <property type="match status" value="2"/>
</dbReference>
<dbReference type="InterPro" id="IPR011467">
    <property type="entry name" value="DUF1573"/>
</dbReference>
<dbReference type="InterPro" id="IPR013783">
    <property type="entry name" value="Ig-like_fold"/>
</dbReference>
<gene>
    <name evidence="2" type="ORF">KIH39_04150</name>
</gene>
<sequence>MKRLLFTILIFVASSSISSAQEFVPWANKLFVLEDTPAIVVHDFGTVPHGTKLKYRFKVTNIYKVPLHILERPTVECGCVEPVAWSPQFQPTETGYLDLTMDASRFSGAKSVTVQVKLGDGSNFRSTALLQLKAFSRADIMLTPGQIDFGQVAVGQKLTRTLDVVYSGQAKWEVISGEANDKILDVKIEPISTSGRKPSYRVTAGVKGDVPAGVIQEQIVLKTTDQSNPFVTINVSGQVLAPFEVSPKIVKFDELEVGQVASKRVIISGNKNFKLESFSEEGITAKVQPFPNRMQVIELQFQPTAAGVIKKDITLKTDTNDKITISIEGTVKAK</sequence>
<dbReference type="EMBL" id="CP074694">
    <property type="protein sequence ID" value="QVL33116.1"/>
    <property type="molecule type" value="Genomic_DNA"/>
</dbReference>
<dbReference type="KEGG" id="tsph:KIH39_04150"/>
<name>A0A8E6EZ66_9BACT</name>
<evidence type="ECO:0000313" key="3">
    <source>
        <dbReference type="Proteomes" id="UP000676194"/>
    </source>
</evidence>
<dbReference type="RefSeq" id="WP_213498006.1">
    <property type="nucleotide sequence ID" value="NZ_CP074694.1"/>
</dbReference>
<organism evidence="2 3">
    <name type="scientific">Telmatocola sphagniphila</name>
    <dbReference type="NCBI Taxonomy" id="1123043"/>
    <lineage>
        <taxon>Bacteria</taxon>
        <taxon>Pseudomonadati</taxon>
        <taxon>Planctomycetota</taxon>
        <taxon>Planctomycetia</taxon>
        <taxon>Gemmatales</taxon>
        <taxon>Gemmataceae</taxon>
    </lineage>
</organism>
<dbReference type="Proteomes" id="UP000676194">
    <property type="component" value="Chromosome"/>
</dbReference>